<dbReference type="Gramene" id="TVU29868">
    <property type="protein sequence ID" value="TVU29868"/>
    <property type="gene ID" value="EJB05_21457"/>
</dbReference>
<comment type="similarity">
    <text evidence="3">Belongs to the PMEI family.</text>
</comment>
<keyword evidence="1 4" id="KW-0732">Signal</keyword>
<dbReference type="PANTHER" id="PTHR35357:SF13">
    <property type="entry name" value="OS02G0537100 PROTEIN"/>
    <property type="match status" value="1"/>
</dbReference>
<keyword evidence="2" id="KW-1015">Disulfide bond</keyword>
<reference evidence="6 7" key="1">
    <citation type="journal article" date="2019" name="Sci. Rep.">
        <title>A high-quality genome of Eragrostis curvula grass provides insights into Poaceae evolution and supports new strategies to enhance forage quality.</title>
        <authorList>
            <person name="Carballo J."/>
            <person name="Santos B.A.C.M."/>
            <person name="Zappacosta D."/>
            <person name="Garbus I."/>
            <person name="Selva J.P."/>
            <person name="Gallo C.A."/>
            <person name="Diaz A."/>
            <person name="Albertini E."/>
            <person name="Caccamo M."/>
            <person name="Echenique V."/>
        </authorList>
    </citation>
    <scope>NUCLEOTIDE SEQUENCE [LARGE SCALE GENOMIC DNA]</scope>
    <source>
        <strain evidence="7">cv. Victoria</strain>
        <tissue evidence="6">Leaf</tissue>
    </source>
</reference>
<accession>A0A5J9V314</accession>
<feature type="non-terminal residue" evidence="6">
    <location>
        <position position="1"/>
    </location>
</feature>
<feature type="signal peptide" evidence="4">
    <location>
        <begin position="1"/>
        <end position="22"/>
    </location>
</feature>
<feature type="domain" description="Pectinesterase inhibitor" evidence="5">
    <location>
        <begin position="27"/>
        <end position="169"/>
    </location>
</feature>
<gene>
    <name evidence="6" type="ORF">EJB05_21457</name>
</gene>
<protein>
    <recommendedName>
        <fullName evidence="5">Pectinesterase inhibitor domain-containing protein</fullName>
    </recommendedName>
</protein>
<sequence>MRPYSTARLLFAAFGLIGSAHATVVMTCRAAAKSDARVDYGFCVAELGTHHDSPDADVWGLAKVAADRGIGNAGNAIYDIKAMLGSRAGATRAALVQCQKLYNAVGFAFAGAYDDINARNYTAGKAKVAEAVSLTHQCDAALAKAGAVPSPLAQHSSYYVKIAVICTAITNLITLQDLRFLPTGKLLSEITVADSLLLGIFCRR</sequence>
<proteinExistence type="inferred from homology"/>
<evidence type="ECO:0000256" key="2">
    <source>
        <dbReference type="ARBA" id="ARBA00023157"/>
    </source>
</evidence>
<dbReference type="OrthoDB" id="651917at2759"/>
<dbReference type="GO" id="GO:0004857">
    <property type="term" value="F:enzyme inhibitor activity"/>
    <property type="evidence" value="ECO:0007669"/>
    <property type="project" value="InterPro"/>
</dbReference>
<dbReference type="SUPFAM" id="SSF101148">
    <property type="entry name" value="Plant invertase/pectin methylesterase inhibitor"/>
    <property type="match status" value="1"/>
</dbReference>
<feature type="chain" id="PRO_5023864165" description="Pectinesterase inhibitor domain-containing protein" evidence="4">
    <location>
        <begin position="23"/>
        <end position="204"/>
    </location>
</feature>
<dbReference type="InterPro" id="IPR035513">
    <property type="entry name" value="Invertase/methylesterase_inhib"/>
</dbReference>
<dbReference type="InterPro" id="IPR034088">
    <property type="entry name" value="Pla_a_1-like"/>
</dbReference>
<evidence type="ECO:0000313" key="7">
    <source>
        <dbReference type="Proteomes" id="UP000324897"/>
    </source>
</evidence>
<evidence type="ECO:0000313" key="6">
    <source>
        <dbReference type="EMBL" id="TVU29868.1"/>
    </source>
</evidence>
<dbReference type="Gene3D" id="1.20.140.40">
    <property type="entry name" value="Invertase/pectin methylesterase inhibitor family protein"/>
    <property type="match status" value="1"/>
</dbReference>
<dbReference type="InterPro" id="IPR006501">
    <property type="entry name" value="Pectinesterase_inhib_dom"/>
</dbReference>
<dbReference type="PANTHER" id="PTHR35357">
    <property type="entry name" value="OS02G0537100 PROTEIN"/>
    <property type="match status" value="1"/>
</dbReference>
<dbReference type="NCBIfam" id="TIGR01614">
    <property type="entry name" value="PME_inhib"/>
    <property type="match status" value="1"/>
</dbReference>
<evidence type="ECO:0000256" key="1">
    <source>
        <dbReference type="ARBA" id="ARBA00022729"/>
    </source>
</evidence>
<dbReference type="Proteomes" id="UP000324897">
    <property type="component" value="Chromosome 1"/>
</dbReference>
<dbReference type="AlphaFoldDB" id="A0A5J9V314"/>
<dbReference type="CDD" id="cd15795">
    <property type="entry name" value="PMEI-Pla_a_1_like"/>
    <property type="match status" value="1"/>
</dbReference>
<dbReference type="EMBL" id="RWGY01000011">
    <property type="protein sequence ID" value="TVU29868.1"/>
    <property type="molecule type" value="Genomic_DNA"/>
</dbReference>
<evidence type="ECO:0000256" key="4">
    <source>
        <dbReference type="SAM" id="SignalP"/>
    </source>
</evidence>
<evidence type="ECO:0000259" key="5">
    <source>
        <dbReference type="Pfam" id="PF04043"/>
    </source>
</evidence>
<comment type="caution">
    <text evidence="6">The sequence shown here is derived from an EMBL/GenBank/DDBJ whole genome shotgun (WGS) entry which is preliminary data.</text>
</comment>
<evidence type="ECO:0000256" key="3">
    <source>
        <dbReference type="ARBA" id="ARBA00038471"/>
    </source>
</evidence>
<organism evidence="6 7">
    <name type="scientific">Eragrostis curvula</name>
    <name type="common">weeping love grass</name>
    <dbReference type="NCBI Taxonomy" id="38414"/>
    <lineage>
        <taxon>Eukaryota</taxon>
        <taxon>Viridiplantae</taxon>
        <taxon>Streptophyta</taxon>
        <taxon>Embryophyta</taxon>
        <taxon>Tracheophyta</taxon>
        <taxon>Spermatophyta</taxon>
        <taxon>Magnoliopsida</taxon>
        <taxon>Liliopsida</taxon>
        <taxon>Poales</taxon>
        <taxon>Poaceae</taxon>
        <taxon>PACMAD clade</taxon>
        <taxon>Chloridoideae</taxon>
        <taxon>Eragrostideae</taxon>
        <taxon>Eragrostidinae</taxon>
        <taxon>Eragrostis</taxon>
    </lineage>
</organism>
<dbReference type="Pfam" id="PF04043">
    <property type="entry name" value="PMEI"/>
    <property type="match status" value="1"/>
</dbReference>
<keyword evidence="7" id="KW-1185">Reference proteome</keyword>
<name>A0A5J9V314_9POAL</name>